<feature type="compositionally biased region" description="Low complexity" evidence="5">
    <location>
        <begin position="525"/>
        <end position="537"/>
    </location>
</feature>
<dbReference type="GeneID" id="106053296"/>
<dbReference type="PRINTS" id="PR00053">
    <property type="entry name" value="FORKHEAD"/>
</dbReference>
<feature type="region of interest" description="Disordered" evidence="5">
    <location>
        <begin position="661"/>
        <end position="701"/>
    </location>
</feature>
<gene>
    <name evidence="8 9" type="primary">LOC106053296</name>
</gene>
<dbReference type="OrthoDB" id="5954824at2759"/>
<evidence type="ECO:0000313" key="7">
    <source>
        <dbReference type="Proteomes" id="UP001165740"/>
    </source>
</evidence>
<dbReference type="InterPro" id="IPR036390">
    <property type="entry name" value="WH_DNA-bd_sf"/>
</dbReference>
<reference evidence="8 9" key="1">
    <citation type="submission" date="2025-04" db="UniProtKB">
        <authorList>
            <consortium name="RefSeq"/>
        </authorList>
    </citation>
    <scope>IDENTIFICATION</scope>
</reference>
<evidence type="ECO:0000259" key="6">
    <source>
        <dbReference type="PROSITE" id="PS50039"/>
    </source>
</evidence>
<dbReference type="PANTHER" id="PTHR46262">
    <property type="entry name" value="FORKHEAD BOX PROTEIN BINIOU"/>
    <property type="match status" value="1"/>
</dbReference>
<evidence type="ECO:0000256" key="1">
    <source>
        <dbReference type="ARBA" id="ARBA00004123"/>
    </source>
</evidence>
<dbReference type="GO" id="GO:0000978">
    <property type="term" value="F:RNA polymerase II cis-regulatory region sequence-specific DNA binding"/>
    <property type="evidence" value="ECO:0007669"/>
    <property type="project" value="TreeGrafter"/>
</dbReference>
<dbReference type="InterPro" id="IPR030456">
    <property type="entry name" value="TF_fork_head_CS_2"/>
</dbReference>
<feature type="compositionally biased region" description="Low complexity" evidence="5">
    <location>
        <begin position="157"/>
        <end position="166"/>
    </location>
</feature>
<dbReference type="InterPro" id="IPR036388">
    <property type="entry name" value="WH-like_DNA-bd_sf"/>
</dbReference>
<feature type="compositionally biased region" description="Low complexity" evidence="5">
    <location>
        <begin position="676"/>
        <end position="692"/>
    </location>
</feature>
<dbReference type="InterPro" id="IPR001766">
    <property type="entry name" value="Fork_head_dom"/>
</dbReference>
<keyword evidence="7" id="KW-1185">Reference proteome</keyword>
<dbReference type="RefSeq" id="XP_055892379.1">
    <property type="nucleotide sequence ID" value="XM_056036404.1"/>
</dbReference>
<comment type="subcellular location">
    <subcellularLocation>
        <location evidence="1 4">Nucleus</location>
    </subcellularLocation>
</comment>
<dbReference type="Pfam" id="PF00250">
    <property type="entry name" value="Forkhead"/>
    <property type="match status" value="1"/>
</dbReference>
<dbReference type="GO" id="GO:0005634">
    <property type="term" value="C:nucleus"/>
    <property type="evidence" value="ECO:0007669"/>
    <property type="project" value="UniProtKB-SubCell"/>
</dbReference>
<evidence type="ECO:0000256" key="5">
    <source>
        <dbReference type="SAM" id="MobiDB-lite"/>
    </source>
</evidence>
<feature type="domain" description="Fork-head" evidence="6">
    <location>
        <begin position="212"/>
        <end position="306"/>
    </location>
</feature>
<evidence type="ECO:0000313" key="8">
    <source>
        <dbReference type="RefSeq" id="XP_055892379.1"/>
    </source>
</evidence>
<feature type="compositionally biased region" description="Polar residues" evidence="5">
    <location>
        <begin position="666"/>
        <end position="675"/>
    </location>
</feature>
<feature type="region of interest" description="Disordered" evidence="5">
    <location>
        <begin position="153"/>
        <end position="209"/>
    </location>
</feature>
<dbReference type="SMART" id="SM00339">
    <property type="entry name" value="FH"/>
    <property type="match status" value="1"/>
</dbReference>
<sequence>MECLLDHKPYDTAMKNYDQSMKTYDQTLKSYDQSLKSYDQGMKGYDPLKSYDSHIKPYESHLKAYETHMKPYDQSLKQYDMHPKPYDQHAKPYETHLKSYDPHPKAYEHMLKPYEQSLKHYDHNSILPVTNGHDLCEMKNIAAAKMEAKGSVGVTANGSENGPSNGMSGGGNDDPESEDESPSTTTNPPESPGDEEGKGGKKSGVGVRRSEKPPYSYIALIVMAIQSSPTKRCTLSEIYQFLQQRFPFFRGSYQGWKNSVRHNLSLNECFIKLPKGIGRPGKGHFWTIDPAAEFMFEEGSFRRRPRGFRRKCQALKPFGMLNGMGGGGPMMGPYDFMGPHNAGMASMNMSCGMPNGQMPPYDPYSQGMMASNSMQQMTMGPNYGSYNRYAQGACTMPGFQSSSLPSMASMSNMAAGLPSMSNFQGMSNIHNMSSSSLPGFHHGLSGMGPSMGSAMGSTDYNIGSLGSGGASGGYPPPPSTPPAMTSPSYDRDAMGPAMRDSMSRDGHPMHIRDTLTADNSVRYPSTSTATSSTGSTGHVAASREGLLSAPSDINSARESVASMASKYAGSSPSAYSSRDTPMSRDALSSYQTSVYAKDPTNLRESVSAYGRETVQDSLREPMYHREQQALYGRDYGTSMAGSAGNMVSGLYQWGGQSTRVGYPSGVKQQPLSPAGSTGSLQSMSPPSSEQSPYGSTHAVGSESMDLSVTGLGIQGQQFTRHTPCDRKSSAAYFYGSGPSMSSSMQAGSYYDKC</sequence>
<feature type="compositionally biased region" description="Basic and acidic residues" evidence="5">
    <location>
        <begin position="501"/>
        <end position="515"/>
    </location>
</feature>
<evidence type="ECO:0000256" key="4">
    <source>
        <dbReference type="PROSITE-ProRule" id="PRU00089"/>
    </source>
</evidence>
<evidence type="ECO:0000313" key="9">
    <source>
        <dbReference type="RefSeq" id="XP_055892380.1"/>
    </source>
</evidence>
<feature type="region of interest" description="Disordered" evidence="5">
    <location>
        <begin position="464"/>
        <end position="551"/>
    </location>
</feature>
<feature type="DNA-binding region" description="Fork-head" evidence="4">
    <location>
        <begin position="212"/>
        <end position="306"/>
    </location>
</feature>
<dbReference type="Proteomes" id="UP001165740">
    <property type="component" value="Chromosome 7"/>
</dbReference>
<keyword evidence="3 4" id="KW-0539">Nucleus</keyword>
<dbReference type="InterPro" id="IPR018122">
    <property type="entry name" value="TF_fork_head_CS_1"/>
</dbReference>
<protein>
    <submittedName>
        <fullName evidence="8 9">Forkhead box protein F2-like</fullName>
    </submittedName>
</protein>
<organism evidence="7 9">
    <name type="scientific">Biomphalaria glabrata</name>
    <name type="common">Bloodfluke planorb</name>
    <name type="synonym">Freshwater snail</name>
    <dbReference type="NCBI Taxonomy" id="6526"/>
    <lineage>
        <taxon>Eukaryota</taxon>
        <taxon>Metazoa</taxon>
        <taxon>Spiralia</taxon>
        <taxon>Lophotrochozoa</taxon>
        <taxon>Mollusca</taxon>
        <taxon>Gastropoda</taxon>
        <taxon>Heterobranchia</taxon>
        <taxon>Euthyneura</taxon>
        <taxon>Panpulmonata</taxon>
        <taxon>Hygrophila</taxon>
        <taxon>Lymnaeoidea</taxon>
        <taxon>Planorbidae</taxon>
        <taxon>Biomphalaria</taxon>
    </lineage>
</organism>
<dbReference type="RefSeq" id="XP_055892380.1">
    <property type="nucleotide sequence ID" value="XM_056036405.1"/>
</dbReference>
<keyword evidence="2 4" id="KW-0238">DNA-binding</keyword>
<accession>A0A9W3AYS2</accession>
<dbReference type="PANTHER" id="PTHR46262:SF2">
    <property type="entry name" value="FORKHEAD BOX PROTEIN BINIOU"/>
    <property type="match status" value="1"/>
</dbReference>
<dbReference type="PROSITE" id="PS00658">
    <property type="entry name" value="FORK_HEAD_2"/>
    <property type="match status" value="1"/>
</dbReference>
<dbReference type="GO" id="GO:0009887">
    <property type="term" value="P:animal organ morphogenesis"/>
    <property type="evidence" value="ECO:0007669"/>
    <property type="project" value="TreeGrafter"/>
</dbReference>
<dbReference type="GO" id="GO:0000981">
    <property type="term" value="F:DNA-binding transcription factor activity, RNA polymerase II-specific"/>
    <property type="evidence" value="ECO:0007669"/>
    <property type="project" value="TreeGrafter"/>
</dbReference>
<dbReference type="FunFam" id="1.10.10.10:FF:000071">
    <property type="entry name" value="Forkhead box F1"/>
    <property type="match status" value="1"/>
</dbReference>
<dbReference type="Gene3D" id="1.10.10.10">
    <property type="entry name" value="Winged helix-like DNA-binding domain superfamily/Winged helix DNA-binding domain"/>
    <property type="match status" value="1"/>
</dbReference>
<dbReference type="AlphaFoldDB" id="A0A9W3AYS2"/>
<proteinExistence type="predicted"/>
<dbReference type="PROSITE" id="PS50039">
    <property type="entry name" value="FORK_HEAD_3"/>
    <property type="match status" value="1"/>
</dbReference>
<dbReference type="OMA" id="MDDITIC"/>
<dbReference type="SUPFAM" id="SSF46785">
    <property type="entry name" value="Winged helix' DNA-binding domain"/>
    <property type="match status" value="1"/>
</dbReference>
<dbReference type="PROSITE" id="PS00657">
    <property type="entry name" value="FORK_HEAD_1"/>
    <property type="match status" value="1"/>
</dbReference>
<evidence type="ECO:0000256" key="3">
    <source>
        <dbReference type="ARBA" id="ARBA00023242"/>
    </source>
</evidence>
<evidence type="ECO:0000256" key="2">
    <source>
        <dbReference type="ARBA" id="ARBA00023125"/>
    </source>
</evidence>
<dbReference type="InterPro" id="IPR051770">
    <property type="entry name" value="Forkhead_box_regulator"/>
</dbReference>
<name>A0A9W3AYS2_BIOGL</name>